<dbReference type="EMBL" id="CAPB01000008">
    <property type="protein sequence ID" value="CCO92925.1"/>
    <property type="molecule type" value="Genomic_DNA"/>
</dbReference>
<comment type="caution">
    <text evidence="2">The sequence shown here is derived from an EMBL/GenBank/DDBJ whole genome shotgun (WGS) entry which is preliminary data.</text>
</comment>
<dbReference type="Proteomes" id="UP000013111">
    <property type="component" value="Unassembled WGS sequence"/>
</dbReference>
<evidence type="ECO:0000313" key="3">
    <source>
        <dbReference type="Proteomes" id="UP000013111"/>
    </source>
</evidence>
<feature type="compositionally biased region" description="Basic residues" evidence="1">
    <location>
        <begin position="19"/>
        <end position="33"/>
    </location>
</feature>
<name>A0A831A260_ERWAM</name>
<reference evidence="2 3" key="2">
    <citation type="submission" date="2013-04" db="EMBL/GenBank/DDBJ databases">
        <title>Comparative genomics of 12 strains of Erwinia amylovora identifies a pan-genome with a large conserved core and provides insights into host specificity.</title>
        <authorList>
            <person name="Mann R.A."/>
            <person name="Smits T.H.M."/>
            <person name="Buehlmann A."/>
            <person name="Blom J."/>
            <person name="Goesmann A."/>
            <person name="Frey J.E."/>
            <person name="Plummer K.M."/>
            <person name="Beer S.V."/>
            <person name="Luck J."/>
            <person name="Duffy B."/>
            <person name="Rodoni B."/>
        </authorList>
    </citation>
    <scope>NUCLEOTIDE SEQUENCE [LARGE SCALE GENOMIC DNA]</scope>
    <source>
        <strain evidence="3">CFBP 1232</strain>
    </source>
</reference>
<dbReference type="AlphaFoldDB" id="A0A831A260"/>
<reference evidence="2 3" key="1">
    <citation type="submission" date="2012-11" db="EMBL/GenBank/DDBJ databases">
        <authorList>
            <person name="Linke B."/>
        </authorList>
    </citation>
    <scope>NUCLEOTIDE SEQUENCE [LARGE SCALE GENOMIC DNA]</scope>
    <source>
        <strain evidence="3">CFBP 1232</strain>
    </source>
</reference>
<feature type="region of interest" description="Disordered" evidence="1">
    <location>
        <begin position="1"/>
        <end position="33"/>
    </location>
</feature>
<gene>
    <name evidence="2" type="ORF">BN437_0971</name>
</gene>
<proteinExistence type="predicted"/>
<evidence type="ECO:0000256" key="1">
    <source>
        <dbReference type="SAM" id="MobiDB-lite"/>
    </source>
</evidence>
<protein>
    <submittedName>
        <fullName evidence="2">Uncharacterized protein</fullName>
    </submittedName>
</protein>
<sequence>MMKRIKLNIATSLPIRPATHTKKKGKPRVRPFQ</sequence>
<organism evidence="2 3">
    <name type="scientific">Erwinia amylovora NBRC 12687 = CFBP 1232</name>
    <dbReference type="NCBI Taxonomy" id="1219359"/>
    <lineage>
        <taxon>Bacteria</taxon>
        <taxon>Pseudomonadati</taxon>
        <taxon>Pseudomonadota</taxon>
        <taxon>Gammaproteobacteria</taxon>
        <taxon>Enterobacterales</taxon>
        <taxon>Erwiniaceae</taxon>
        <taxon>Erwinia</taxon>
    </lineage>
</organism>
<accession>A0A831A260</accession>
<evidence type="ECO:0000313" key="2">
    <source>
        <dbReference type="EMBL" id="CCO92925.1"/>
    </source>
</evidence>